<dbReference type="Gene3D" id="1.25.40.10">
    <property type="entry name" value="Tetratricopeptide repeat domain"/>
    <property type="match status" value="1"/>
</dbReference>
<evidence type="ECO:0000256" key="9">
    <source>
        <dbReference type="ARBA" id="ARBA00022840"/>
    </source>
</evidence>
<evidence type="ECO:0000256" key="18">
    <source>
        <dbReference type="PIRSR" id="PIRSR640198-4"/>
    </source>
</evidence>
<accession>A0ABD0K4M1</accession>
<evidence type="ECO:0000256" key="8">
    <source>
        <dbReference type="ARBA" id="ARBA00022803"/>
    </source>
</evidence>
<evidence type="ECO:0000256" key="17">
    <source>
        <dbReference type="PIRSR" id="PIRSR640198-3"/>
    </source>
</evidence>
<feature type="site" description="Important for autoinhibition of adenylyltransferase activity" evidence="17">
    <location>
        <position position="177"/>
    </location>
</feature>
<dbReference type="GO" id="GO:0016020">
    <property type="term" value="C:membrane"/>
    <property type="evidence" value="ECO:0007669"/>
    <property type="project" value="UniProtKB-SubCell"/>
</dbReference>
<proteinExistence type="inferred from homology"/>
<evidence type="ECO:0000256" key="6">
    <source>
        <dbReference type="ARBA" id="ARBA00022737"/>
    </source>
</evidence>
<keyword evidence="10" id="KW-1133">Transmembrane helix</keyword>
<evidence type="ECO:0000256" key="7">
    <source>
        <dbReference type="ARBA" id="ARBA00022741"/>
    </source>
</evidence>
<dbReference type="Proteomes" id="UP001519460">
    <property type="component" value="Unassembled WGS sequence"/>
</dbReference>
<gene>
    <name evidence="21" type="ORF">BaRGS_00026897</name>
</gene>
<feature type="binding site" evidence="16">
    <location>
        <begin position="310"/>
        <end position="317"/>
    </location>
    <ligand>
        <name>ATP</name>
        <dbReference type="ChEBI" id="CHEBI:30616"/>
    </ligand>
</feature>
<reference evidence="21 22" key="1">
    <citation type="journal article" date="2023" name="Sci. Data">
        <title>Genome assembly of the Korean intertidal mud-creeper Batillaria attramentaria.</title>
        <authorList>
            <person name="Patra A.K."/>
            <person name="Ho P.T."/>
            <person name="Jun S."/>
            <person name="Lee S.J."/>
            <person name="Kim Y."/>
            <person name="Won Y.J."/>
        </authorList>
    </citation>
    <scope>NUCLEOTIDE SEQUENCE [LARGE SCALE GENOMIC DNA]</scope>
    <source>
        <strain evidence="21">Wonlab-2016</strain>
    </source>
</reference>
<sequence length="405" mass="46023">MPKLLFLFFPVSNRWLVSSNSAFHDHETSVVLRVRQKLPINPDVKREAAAALNIALDLQEQGKTDRAMKIFQHALALDPSHADILTAYGEFLELHMHDVERADHYYKIALAMSPQHQRALGNRQRTSPLVEEIDQKRFNRIDQKLNLFYTVPSNNPALRRAKKEAYFAHIYHSNAIEGNTLTLIQTRAIIETRLAVGGKSLFEQNEVLGLDAALSFLNSTLVGKVGRLTLQDLLDIHLRVLGFVDPSEAGRFRTTQVFVGEFTPPSAVDVPILMNEFVSWLNSEEVRGMHPIEFAALAHYKLVVIHPFYDGNGRTSRLLMNLILMQAGFPAVAIKIDDRLRYYETLELANNGDIRPFIRFIAECTERTLDEYLAQTLENPGHSLAQVDPKANKTQQQRIIYVDND</sequence>
<keyword evidence="4" id="KW-0812">Transmembrane</keyword>
<evidence type="ECO:0000256" key="16">
    <source>
        <dbReference type="PIRSR" id="PIRSR640198-2"/>
    </source>
</evidence>
<evidence type="ECO:0000256" key="15">
    <source>
        <dbReference type="PIRSR" id="PIRSR640198-1"/>
    </source>
</evidence>
<evidence type="ECO:0000259" key="20">
    <source>
        <dbReference type="PROSITE" id="PS51459"/>
    </source>
</evidence>
<evidence type="ECO:0000256" key="12">
    <source>
        <dbReference type="ARBA" id="ARBA00034531"/>
    </source>
</evidence>
<name>A0ABD0K4M1_9CAEN</name>
<feature type="glycosylation site" description="N-linked (GlcNAc...) asparagine" evidence="18">
    <location>
        <position position="218"/>
    </location>
</feature>
<dbReference type="GO" id="GO:0070733">
    <property type="term" value="F:AMPylase activity"/>
    <property type="evidence" value="ECO:0007669"/>
    <property type="project" value="UniProtKB-EC"/>
</dbReference>
<evidence type="ECO:0000256" key="3">
    <source>
        <dbReference type="ARBA" id="ARBA00022679"/>
    </source>
</evidence>
<evidence type="ECO:0000256" key="11">
    <source>
        <dbReference type="ARBA" id="ARBA00023136"/>
    </source>
</evidence>
<keyword evidence="9 16" id="KW-0067">ATP-binding</keyword>
<evidence type="ECO:0000313" key="21">
    <source>
        <dbReference type="EMBL" id="KAK7481871.1"/>
    </source>
</evidence>
<comment type="subcellular location">
    <subcellularLocation>
        <location evidence="1">Membrane</location>
        <topology evidence="1">Single-pass membrane protein</topology>
    </subcellularLocation>
</comment>
<dbReference type="InterPro" id="IPR003812">
    <property type="entry name" value="Fido"/>
</dbReference>
<dbReference type="SUPFAM" id="SSF48452">
    <property type="entry name" value="TPR-like"/>
    <property type="match status" value="1"/>
</dbReference>
<keyword evidence="8 19" id="KW-0802">TPR repeat</keyword>
<dbReference type="Pfam" id="PF02661">
    <property type="entry name" value="Fic"/>
    <property type="match status" value="1"/>
</dbReference>
<feature type="domain" description="Fido" evidence="20">
    <location>
        <begin position="228"/>
        <end position="363"/>
    </location>
</feature>
<dbReference type="PANTHER" id="PTHR13504:SF34">
    <property type="entry name" value="PROTEIN ADENYLYLTRANSFERASE FICD"/>
    <property type="match status" value="1"/>
</dbReference>
<evidence type="ECO:0000256" key="14">
    <source>
        <dbReference type="ARBA" id="ARBA00048696"/>
    </source>
</evidence>
<keyword evidence="11" id="KW-0472">Membrane</keyword>
<keyword evidence="22" id="KW-1185">Reference proteome</keyword>
<comment type="caution">
    <text evidence="21">The sequence shown here is derived from an EMBL/GenBank/DDBJ whole genome shotgun (WGS) entry which is preliminary data.</text>
</comment>
<protein>
    <recommendedName>
        <fullName evidence="12">protein adenylyltransferase</fullName>
        <ecNumber evidence="12">2.7.7.108</ecNumber>
    </recommendedName>
</protein>
<evidence type="ECO:0000256" key="5">
    <source>
        <dbReference type="ARBA" id="ARBA00022695"/>
    </source>
</evidence>
<evidence type="ECO:0000256" key="10">
    <source>
        <dbReference type="ARBA" id="ARBA00022989"/>
    </source>
</evidence>
<dbReference type="GO" id="GO:0005524">
    <property type="term" value="F:ATP binding"/>
    <property type="evidence" value="ECO:0007669"/>
    <property type="project" value="UniProtKB-KW"/>
</dbReference>
<keyword evidence="6" id="KW-0677">Repeat</keyword>
<keyword evidence="7 16" id="KW-0547">Nucleotide-binding</keyword>
<feature type="repeat" description="TPR" evidence="19">
    <location>
        <begin position="48"/>
        <end position="81"/>
    </location>
</feature>
<keyword evidence="5" id="KW-0548">Nucleotidyltransferase</keyword>
<dbReference type="EMBL" id="JACVVK020000255">
    <property type="protein sequence ID" value="KAK7481871.1"/>
    <property type="molecule type" value="Genomic_DNA"/>
</dbReference>
<comment type="similarity">
    <text evidence="2">Belongs to the fic family.</text>
</comment>
<keyword evidence="3" id="KW-0808">Transferase</keyword>
<evidence type="ECO:0000256" key="19">
    <source>
        <dbReference type="PROSITE-ProRule" id="PRU00339"/>
    </source>
</evidence>
<comment type="catalytic activity">
    <reaction evidence="14">
        <text>L-tyrosyl-[protein] + ATP = O-(5'-adenylyl)-L-tyrosyl-[protein] + diphosphate</text>
        <dbReference type="Rhea" id="RHEA:54288"/>
        <dbReference type="Rhea" id="RHEA-COMP:10136"/>
        <dbReference type="Rhea" id="RHEA-COMP:13846"/>
        <dbReference type="ChEBI" id="CHEBI:30616"/>
        <dbReference type="ChEBI" id="CHEBI:33019"/>
        <dbReference type="ChEBI" id="CHEBI:46858"/>
        <dbReference type="ChEBI" id="CHEBI:83624"/>
        <dbReference type="EC" id="2.7.7.108"/>
    </reaction>
</comment>
<evidence type="ECO:0000256" key="2">
    <source>
        <dbReference type="ARBA" id="ARBA00009742"/>
    </source>
</evidence>
<feature type="binding site" evidence="16">
    <location>
        <position position="350"/>
    </location>
    <ligand>
        <name>ATP</name>
        <dbReference type="ChEBI" id="CHEBI:30616"/>
    </ligand>
</feature>
<evidence type="ECO:0000256" key="4">
    <source>
        <dbReference type="ARBA" id="ARBA00022692"/>
    </source>
</evidence>
<evidence type="ECO:0000313" key="22">
    <source>
        <dbReference type="Proteomes" id="UP001519460"/>
    </source>
</evidence>
<dbReference type="SUPFAM" id="SSF140931">
    <property type="entry name" value="Fic-like"/>
    <property type="match status" value="1"/>
</dbReference>
<dbReference type="PANTHER" id="PTHR13504">
    <property type="entry name" value="FIDO DOMAIN-CONTAINING PROTEIN DDB_G0283145"/>
    <property type="match status" value="1"/>
</dbReference>
<feature type="active site" evidence="15">
    <location>
        <position position="306"/>
    </location>
</feature>
<dbReference type="PROSITE" id="PS51459">
    <property type="entry name" value="FIDO"/>
    <property type="match status" value="1"/>
</dbReference>
<evidence type="ECO:0000256" key="13">
    <source>
        <dbReference type="ARBA" id="ARBA00047939"/>
    </source>
</evidence>
<dbReference type="EC" id="2.7.7.108" evidence="12"/>
<dbReference type="PROSITE" id="PS50005">
    <property type="entry name" value="TPR"/>
    <property type="match status" value="1"/>
</dbReference>
<evidence type="ECO:0000256" key="1">
    <source>
        <dbReference type="ARBA" id="ARBA00004167"/>
    </source>
</evidence>
<comment type="catalytic activity">
    <reaction evidence="13">
        <text>L-threonyl-[protein] + ATP = 3-O-(5'-adenylyl)-L-threonyl-[protein] + diphosphate</text>
        <dbReference type="Rhea" id="RHEA:54292"/>
        <dbReference type="Rhea" id="RHEA-COMP:11060"/>
        <dbReference type="Rhea" id="RHEA-COMP:13847"/>
        <dbReference type="ChEBI" id="CHEBI:30013"/>
        <dbReference type="ChEBI" id="CHEBI:30616"/>
        <dbReference type="ChEBI" id="CHEBI:33019"/>
        <dbReference type="ChEBI" id="CHEBI:138113"/>
        <dbReference type="EC" id="2.7.7.108"/>
    </reaction>
</comment>
<dbReference type="Gene3D" id="1.10.3290.10">
    <property type="entry name" value="Fido-like domain"/>
    <property type="match status" value="1"/>
</dbReference>
<dbReference type="InterPro" id="IPR019734">
    <property type="entry name" value="TPR_rpt"/>
</dbReference>
<dbReference type="InterPro" id="IPR011990">
    <property type="entry name" value="TPR-like_helical_dom_sf"/>
</dbReference>
<dbReference type="InterPro" id="IPR036597">
    <property type="entry name" value="Fido-like_dom_sf"/>
</dbReference>
<dbReference type="InterPro" id="IPR040198">
    <property type="entry name" value="Fido_containing"/>
</dbReference>
<feature type="binding site" evidence="16">
    <location>
        <begin position="342"/>
        <end position="343"/>
    </location>
    <ligand>
        <name>ATP</name>
        <dbReference type="ChEBI" id="CHEBI:30616"/>
    </ligand>
</feature>
<organism evidence="21 22">
    <name type="scientific">Batillaria attramentaria</name>
    <dbReference type="NCBI Taxonomy" id="370345"/>
    <lineage>
        <taxon>Eukaryota</taxon>
        <taxon>Metazoa</taxon>
        <taxon>Spiralia</taxon>
        <taxon>Lophotrochozoa</taxon>
        <taxon>Mollusca</taxon>
        <taxon>Gastropoda</taxon>
        <taxon>Caenogastropoda</taxon>
        <taxon>Sorbeoconcha</taxon>
        <taxon>Cerithioidea</taxon>
        <taxon>Batillariidae</taxon>
        <taxon>Batillaria</taxon>
    </lineage>
</organism>
<dbReference type="AlphaFoldDB" id="A0ABD0K4M1"/>